<sequence length="476" mass="53778">MRKRTHLLGVIALCLAHNFTNAQTTTTDCNVNVQRAIYYLEGNTYYKKDKNKALQLLKPCLEAQNDYAQLIKARLLLNSNEETQYQEAFKLLKASAEQGNVVAMADLAELYKYGKGCNLNFNKAKKWYTKAQALGNDKAAYSLGYIHLKGLGNTKQDYTEAVKWFEKSKYPMAKYWLGVCNYFGYGTPKNSAKANELLGTNFKETVNSSAATESNNKTAQQKANLTDEAVTTITQKTISNTNLKGTWQGNMLLLDWSETAIEHSVPVSLTFTEEETNGILQVTWGINNKEVAPDFTQIENSLYYDNFTLNLPHTSFKKEIPSTLKHDILQTSYQLKKIAGITYLTGVIETYIPAWKEQGVPMRFVLTKKETTTNTNIELSEEALQALATQKDDFIQLYPNPFEKDLIVSYDLATNQTTEVKIADINGNNERIVRPTELQEAGTHRYFIEATDLPSGLYVVTITTNNKRNTKIIVKK</sequence>
<dbReference type="InterPro" id="IPR011990">
    <property type="entry name" value="TPR-like_helical_dom_sf"/>
</dbReference>
<evidence type="ECO:0000313" key="5">
    <source>
        <dbReference type="Proteomes" id="UP001497602"/>
    </source>
</evidence>
<dbReference type="NCBIfam" id="TIGR04183">
    <property type="entry name" value="Por_Secre_tail"/>
    <property type="match status" value="1"/>
</dbReference>
<evidence type="ECO:0000256" key="1">
    <source>
        <dbReference type="ARBA" id="ARBA00022729"/>
    </source>
</evidence>
<evidence type="ECO:0000313" key="4">
    <source>
        <dbReference type="EMBL" id="CAL2107150.1"/>
    </source>
</evidence>
<dbReference type="SUPFAM" id="SSF81901">
    <property type="entry name" value="HCP-like"/>
    <property type="match status" value="1"/>
</dbReference>
<gene>
    <name evidence="4" type="ORF">T190115A13A_370001</name>
</gene>
<organism evidence="4 5">
    <name type="scientific">Tenacibaculum vairaonense</name>
    <dbReference type="NCBI Taxonomy" id="3137860"/>
    <lineage>
        <taxon>Bacteria</taxon>
        <taxon>Pseudomonadati</taxon>
        <taxon>Bacteroidota</taxon>
        <taxon>Flavobacteriia</taxon>
        <taxon>Flavobacteriales</taxon>
        <taxon>Flavobacteriaceae</taxon>
        <taxon>Tenacibaculum</taxon>
    </lineage>
</organism>
<feature type="signal peptide" evidence="2">
    <location>
        <begin position="1"/>
        <end position="22"/>
    </location>
</feature>
<feature type="domain" description="Secretion system C-terminal sorting" evidence="3">
    <location>
        <begin position="397"/>
        <end position="474"/>
    </location>
</feature>
<dbReference type="PANTHER" id="PTHR11102">
    <property type="entry name" value="SEL-1-LIKE PROTEIN"/>
    <property type="match status" value="1"/>
</dbReference>
<evidence type="ECO:0000256" key="2">
    <source>
        <dbReference type="SAM" id="SignalP"/>
    </source>
</evidence>
<dbReference type="Gene3D" id="1.25.40.10">
    <property type="entry name" value="Tetratricopeptide repeat domain"/>
    <property type="match status" value="1"/>
</dbReference>
<dbReference type="Proteomes" id="UP001497602">
    <property type="component" value="Unassembled WGS sequence"/>
</dbReference>
<dbReference type="RefSeq" id="WP_348738821.1">
    <property type="nucleotide sequence ID" value="NZ_CAXJRC010000030.1"/>
</dbReference>
<dbReference type="InterPro" id="IPR006597">
    <property type="entry name" value="Sel1-like"/>
</dbReference>
<dbReference type="InterPro" id="IPR050767">
    <property type="entry name" value="Sel1_AlgK"/>
</dbReference>
<protein>
    <submittedName>
        <fullName evidence="4">Por_Secre_tail domain-containing protein</fullName>
    </submittedName>
</protein>
<dbReference type="SMART" id="SM00671">
    <property type="entry name" value="SEL1"/>
    <property type="match status" value="4"/>
</dbReference>
<keyword evidence="5" id="KW-1185">Reference proteome</keyword>
<keyword evidence="1 2" id="KW-0732">Signal</keyword>
<dbReference type="Pfam" id="PF08238">
    <property type="entry name" value="Sel1"/>
    <property type="match status" value="5"/>
</dbReference>
<evidence type="ECO:0000259" key="3">
    <source>
        <dbReference type="Pfam" id="PF18962"/>
    </source>
</evidence>
<dbReference type="InterPro" id="IPR026444">
    <property type="entry name" value="Secre_tail"/>
</dbReference>
<name>A0ABM9PN69_9FLAO</name>
<dbReference type="PANTHER" id="PTHR11102:SF160">
    <property type="entry name" value="ERAD-ASSOCIATED E3 UBIQUITIN-PROTEIN LIGASE COMPONENT HRD3"/>
    <property type="match status" value="1"/>
</dbReference>
<feature type="chain" id="PRO_5046888076" evidence="2">
    <location>
        <begin position="23"/>
        <end position="476"/>
    </location>
</feature>
<proteinExistence type="predicted"/>
<dbReference type="Pfam" id="PF18962">
    <property type="entry name" value="Por_Secre_tail"/>
    <property type="match status" value="1"/>
</dbReference>
<dbReference type="EMBL" id="CAXJRC010000030">
    <property type="protein sequence ID" value="CAL2107150.1"/>
    <property type="molecule type" value="Genomic_DNA"/>
</dbReference>
<reference evidence="4 5" key="1">
    <citation type="submission" date="2024-05" db="EMBL/GenBank/DDBJ databases">
        <authorList>
            <person name="Duchaud E."/>
        </authorList>
    </citation>
    <scope>NUCLEOTIDE SEQUENCE [LARGE SCALE GENOMIC DNA]</scope>
    <source>
        <strain evidence="4">Ena-SAMPLE-TAB-13-05-2024-13:56:06:370-140305</strain>
    </source>
</reference>
<comment type="caution">
    <text evidence="4">The sequence shown here is derived from an EMBL/GenBank/DDBJ whole genome shotgun (WGS) entry which is preliminary data.</text>
</comment>
<accession>A0ABM9PN69</accession>